<evidence type="ECO:0000256" key="3">
    <source>
        <dbReference type="ARBA" id="ARBA00022676"/>
    </source>
</evidence>
<evidence type="ECO:0000256" key="6">
    <source>
        <dbReference type="ARBA" id="ARBA00022989"/>
    </source>
</evidence>
<keyword evidence="3 8" id="KW-0328">Glycosyltransferase</keyword>
<reference evidence="9" key="1">
    <citation type="journal article" date="2021" name="Cell">
        <title>Tracing the genetic footprints of vertebrate landing in non-teleost ray-finned fishes.</title>
        <authorList>
            <person name="Bi X."/>
            <person name="Wang K."/>
            <person name="Yang L."/>
            <person name="Pan H."/>
            <person name="Jiang H."/>
            <person name="Wei Q."/>
            <person name="Fang M."/>
            <person name="Yu H."/>
            <person name="Zhu C."/>
            <person name="Cai Y."/>
            <person name="He Y."/>
            <person name="Gan X."/>
            <person name="Zeng H."/>
            <person name="Yu D."/>
            <person name="Zhu Y."/>
            <person name="Jiang H."/>
            <person name="Qiu Q."/>
            <person name="Yang H."/>
            <person name="Zhang Y.E."/>
            <person name="Wang W."/>
            <person name="Zhu M."/>
            <person name="He S."/>
            <person name="Zhang G."/>
        </authorList>
    </citation>
    <scope>NUCLEOTIDE SEQUENCE</scope>
    <source>
        <strain evidence="9">Allg_001</strain>
    </source>
</reference>
<dbReference type="InterPro" id="IPR008166">
    <property type="entry name" value="Glyco_transf_92"/>
</dbReference>
<keyword evidence="7" id="KW-0472">Membrane</keyword>
<evidence type="ECO:0000256" key="5">
    <source>
        <dbReference type="ARBA" id="ARBA00022692"/>
    </source>
</evidence>
<evidence type="ECO:0000256" key="1">
    <source>
        <dbReference type="ARBA" id="ARBA00004167"/>
    </source>
</evidence>
<proteinExistence type="inferred from homology"/>
<feature type="non-terminal residue" evidence="9">
    <location>
        <position position="439"/>
    </location>
</feature>
<keyword evidence="5" id="KW-0812">Transmembrane</keyword>
<dbReference type="PANTHER" id="PTHR21461">
    <property type="entry name" value="GLYCOSYLTRANSFERASE FAMILY 92 PROTEIN"/>
    <property type="match status" value="1"/>
</dbReference>
<dbReference type="EMBL" id="JAAWVO010029403">
    <property type="protein sequence ID" value="MBN3316414.1"/>
    <property type="molecule type" value="Genomic_DNA"/>
</dbReference>
<keyword evidence="6" id="KW-1133">Transmembrane helix</keyword>
<dbReference type="Proteomes" id="UP000736164">
    <property type="component" value="Unassembled WGS sequence"/>
</dbReference>
<comment type="subcellular location">
    <subcellularLocation>
        <location evidence="1">Membrane</location>
        <topology evidence="1">Single-pass membrane protein</topology>
    </subcellularLocation>
</comment>
<gene>
    <name evidence="9" type="primary">F13g3.3_3</name>
    <name evidence="9" type="ORF">GTO95_0016041</name>
</gene>
<keyword evidence="4 8" id="KW-0808">Transferase</keyword>
<dbReference type="Pfam" id="PF01697">
    <property type="entry name" value="Glyco_transf_92"/>
    <property type="match status" value="1"/>
</dbReference>
<protein>
    <recommendedName>
        <fullName evidence="8">Glycosyltransferase family 92 protein</fullName>
        <ecNumber evidence="8">2.4.1.-</ecNumber>
    </recommendedName>
</protein>
<dbReference type="GO" id="GO:0005737">
    <property type="term" value="C:cytoplasm"/>
    <property type="evidence" value="ECO:0007669"/>
    <property type="project" value="TreeGrafter"/>
</dbReference>
<name>A0A8J7TAL4_ATRSP</name>
<evidence type="ECO:0000256" key="7">
    <source>
        <dbReference type="ARBA" id="ARBA00023136"/>
    </source>
</evidence>
<dbReference type="AlphaFoldDB" id="A0A8J7TAL4"/>
<dbReference type="GO" id="GO:0016757">
    <property type="term" value="F:glycosyltransferase activity"/>
    <property type="evidence" value="ECO:0007669"/>
    <property type="project" value="UniProtKB-UniRule"/>
</dbReference>
<keyword evidence="10" id="KW-1185">Reference proteome</keyword>
<evidence type="ECO:0000313" key="9">
    <source>
        <dbReference type="EMBL" id="MBN3316414.1"/>
    </source>
</evidence>
<dbReference type="EC" id="2.4.1.-" evidence="8"/>
<evidence type="ECO:0000256" key="8">
    <source>
        <dbReference type="RuleBase" id="RU366017"/>
    </source>
</evidence>
<comment type="similarity">
    <text evidence="2 8">Belongs to the glycosyltransferase 92 family.</text>
</comment>
<evidence type="ECO:0000256" key="2">
    <source>
        <dbReference type="ARBA" id="ARBA00007647"/>
    </source>
</evidence>
<evidence type="ECO:0000313" key="10">
    <source>
        <dbReference type="Proteomes" id="UP000736164"/>
    </source>
</evidence>
<feature type="non-terminal residue" evidence="9">
    <location>
        <position position="1"/>
    </location>
</feature>
<dbReference type="GO" id="GO:0016020">
    <property type="term" value="C:membrane"/>
    <property type="evidence" value="ECO:0007669"/>
    <property type="project" value="UniProtKB-SubCell"/>
</dbReference>
<comment type="caution">
    <text evidence="9">The sequence shown here is derived from an EMBL/GenBank/DDBJ whole genome shotgun (WGS) entry which is preliminary data.</text>
</comment>
<sequence length="439" mass="51101">MQIPMAVKHWLLAVLALLVIGLVWLSYNQHTLRPVHFLVPGPKHSLPCPKYLLEETIYPIKDTKHFIVSAYEDHREKRLTRVIGIVLRNSLEPLSCIFCCENGNTFQTRAQVNIHTDHFGFPFATTDLLCEENPECNASHVTIEREERKRGGRLFLPIRNREKTEGDFPYEFTVCISNLFGDYNNVLQFIQTMEVYKILGIQKVTIYNTSCGPQMDKVLHYYSEEGLLEVVPWPITKFLNPSHGWNFAEHKGDLHYYGQLTTLNDCIYRNMYKSKYLLLNDMDEIIMPYKHGRLHELMGNLSAQNPKVGVFVVENHIFPKTMFDDNKMFDLPLWREVPGINILEHIYREPVRKNVFNPTKLIINPRKVVQTSVHSVLKTYGETFRIPPDVCGIIHVRLPLQGHLTKEQLLVDTKLWDYQQELVPKINNVIHKSGILKLK</sequence>
<accession>A0A8J7TAL4</accession>
<dbReference type="PANTHER" id="PTHR21461:SF45">
    <property type="entry name" value="GLYCOSYLTRANSFERASE FAMILY 92 PROTEIN"/>
    <property type="match status" value="1"/>
</dbReference>
<evidence type="ECO:0000256" key="4">
    <source>
        <dbReference type="ARBA" id="ARBA00022679"/>
    </source>
</evidence>
<organism evidence="9 10">
    <name type="scientific">Atractosteus spatula</name>
    <name type="common">Alligator gar</name>
    <name type="synonym">Lepisosteus spatula</name>
    <dbReference type="NCBI Taxonomy" id="7917"/>
    <lineage>
        <taxon>Eukaryota</taxon>
        <taxon>Metazoa</taxon>
        <taxon>Chordata</taxon>
        <taxon>Craniata</taxon>
        <taxon>Vertebrata</taxon>
        <taxon>Euteleostomi</taxon>
        <taxon>Actinopterygii</taxon>
        <taxon>Neopterygii</taxon>
        <taxon>Holostei</taxon>
        <taxon>Semionotiformes</taxon>
        <taxon>Lepisosteidae</taxon>
        <taxon>Atractosteus</taxon>
    </lineage>
</organism>